<gene>
    <name evidence="11" type="ORF">FF125_15760</name>
</gene>
<evidence type="ECO:0000313" key="11">
    <source>
        <dbReference type="EMBL" id="QCX39825.1"/>
    </source>
</evidence>
<proteinExistence type="inferred from homology"/>
<comment type="pathway">
    <text evidence="4">Amino-acid biosynthesis; L-leucine biosynthesis; L-leucine from 3-methyl-2-oxobutanoate: step 4/4.</text>
</comment>
<dbReference type="PANTHER" id="PTHR42743">
    <property type="entry name" value="AMINO-ACID AMINOTRANSFERASE"/>
    <property type="match status" value="1"/>
</dbReference>
<evidence type="ECO:0000256" key="6">
    <source>
        <dbReference type="ARBA" id="ARBA00013053"/>
    </source>
</evidence>
<dbReference type="GO" id="GO:0008652">
    <property type="term" value="P:amino acid biosynthetic process"/>
    <property type="evidence" value="ECO:0007669"/>
    <property type="project" value="UniProtKB-ARBA"/>
</dbReference>
<dbReference type="Gene3D" id="3.20.10.10">
    <property type="entry name" value="D-amino Acid Aminotransferase, subunit A, domain 2"/>
    <property type="match status" value="1"/>
</dbReference>
<evidence type="ECO:0000256" key="10">
    <source>
        <dbReference type="ARBA" id="ARBA00049229"/>
    </source>
</evidence>
<dbReference type="Proteomes" id="UP000306229">
    <property type="component" value="Chromosome"/>
</dbReference>
<evidence type="ECO:0000256" key="7">
    <source>
        <dbReference type="ARBA" id="ARBA00022898"/>
    </source>
</evidence>
<dbReference type="AlphaFoldDB" id="A0A5B7TSP2"/>
<keyword evidence="12" id="KW-1185">Reference proteome</keyword>
<comment type="catalytic activity">
    <reaction evidence="8">
        <text>L-valine + 2-oxoglutarate = 3-methyl-2-oxobutanoate + L-glutamate</text>
        <dbReference type="Rhea" id="RHEA:24813"/>
        <dbReference type="ChEBI" id="CHEBI:11851"/>
        <dbReference type="ChEBI" id="CHEBI:16810"/>
        <dbReference type="ChEBI" id="CHEBI:29985"/>
        <dbReference type="ChEBI" id="CHEBI:57762"/>
        <dbReference type="EC" id="2.6.1.42"/>
    </reaction>
</comment>
<dbReference type="SUPFAM" id="SSF56752">
    <property type="entry name" value="D-aminoacid aminotransferase-like PLP-dependent enzymes"/>
    <property type="match status" value="1"/>
</dbReference>
<comment type="similarity">
    <text evidence="5">Belongs to the class-IV pyridoxal-phosphate-dependent aminotransferase family.</text>
</comment>
<evidence type="ECO:0000256" key="1">
    <source>
        <dbReference type="ARBA" id="ARBA00001933"/>
    </source>
</evidence>
<comment type="cofactor">
    <cofactor evidence="1">
        <name>pyridoxal 5'-phosphate</name>
        <dbReference type="ChEBI" id="CHEBI:597326"/>
    </cofactor>
</comment>
<evidence type="ECO:0000256" key="9">
    <source>
        <dbReference type="ARBA" id="ARBA00048798"/>
    </source>
</evidence>
<keyword evidence="11" id="KW-0808">Transferase</keyword>
<comment type="pathway">
    <text evidence="2">Amino-acid biosynthesis; L-isoleucine biosynthesis; L-isoleucine from 2-oxobutanoate: step 4/4.</text>
</comment>
<dbReference type="OrthoDB" id="9804984at2"/>
<evidence type="ECO:0000256" key="8">
    <source>
        <dbReference type="ARBA" id="ARBA00048212"/>
    </source>
</evidence>
<keyword evidence="11" id="KW-0032">Aminotransferase</keyword>
<evidence type="ECO:0000256" key="2">
    <source>
        <dbReference type="ARBA" id="ARBA00004824"/>
    </source>
</evidence>
<comment type="catalytic activity">
    <reaction evidence="9">
        <text>L-isoleucine + 2-oxoglutarate = (S)-3-methyl-2-oxopentanoate + L-glutamate</text>
        <dbReference type="Rhea" id="RHEA:24801"/>
        <dbReference type="ChEBI" id="CHEBI:16810"/>
        <dbReference type="ChEBI" id="CHEBI:29985"/>
        <dbReference type="ChEBI" id="CHEBI:35146"/>
        <dbReference type="ChEBI" id="CHEBI:58045"/>
        <dbReference type="EC" id="2.6.1.42"/>
    </reaction>
</comment>
<dbReference type="PANTHER" id="PTHR42743:SF11">
    <property type="entry name" value="AMINODEOXYCHORISMATE LYASE"/>
    <property type="match status" value="1"/>
</dbReference>
<dbReference type="InterPro" id="IPR036038">
    <property type="entry name" value="Aminotransferase-like"/>
</dbReference>
<name>A0A5B7TSP2_9FLAO</name>
<dbReference type="GO" id="GO:0046394">
    <property type="term" value="P:carboxylic acid biosynthetic process"/>
    <property type="evidence" value="ECO:0007669"/>
    <property type="project" value="UniProtKB-ARBA"/>
</dbReference>
<evidence type="ECO:0000256" key="4">
    <source>
        <dbReference type="ARBA" id="ARBA00005072"/>
    </source>
</evidence>
<reference evidence="11 12" key="1">
    <citation type="submission" date="2019-05" db="EMBL/GenBank/DDBJ databases">
        <title>Algicella ahnfeltiae gen. nov., sp. nov., a novel marine bacterium of the family Flavobacteriaceae isolated from a red alga.</title>
        <authorList>
            <person name="Nedashkovskaya O.I."/>
            <person name="Kukhlevskiy A.D."/>
            <person name="Kim S.-G."/>
            <person name="Zhukova N.V."/>
            <person name="Mikhailov V.V."/>
        </authorList>
    </citation>
    <scope>NUCLEOTIDE SEQUENCE [LARGE SCALE GENOMIC DNA]</scope>
    <source>
        <strain evidence="11 12">10Alg115</strain>
    </source>
</reference>
<protein>
    <recommendedName>
        <fullName evidence="6">branched-chain-amino-acid transaminase</fullName>
        <ecNumber evidence="6">2.6.1.42</ecNumber>
    </recommendedName>
</protein>
<comment type="catalytic activity">
    <reaction evidence="10">
        <text>L-leucine + 2-oxoglutarate = 4-methyl-2-oxopentanoate + L-glutamate</text>
        <dbReference type="Rhea" id="RHEA:18321"/>
        <dbReference type="ChEBI" id="CHEBI:16810"/>
        <dbReference type="ChEBI" id="CHEBI:17865"/>
        <dbReference type="ChEBI" id="CHEBI:29985"/>
        <dbReference type="ChEBI" id="CHEBI:57427"/>
        <dbReference type="EC" id="2.6.1.42"/>
    </reaction>
</comment>
<evidence type="ECO:0000256" key="3">
    <source>
        <dbReference type="ARBA" id="ARBA00004931"/>
    </source>
</evidence>
<dbReference type="KEGG" id="fbe:FF125_15760"/>
<dbReference type="GO" id="GO:0004084">
    <property type="term" value="F:branched-chain-amino-acid transaminase activity"/>
    <property type="evidence" value="ECO:0007669"/>
    <property type="project" value="UniProtKB-EC"/>
</dbReference>
<evidence type="ECO:0000256" key="5">
    <source>
        <dbReference type="ARBA" id="ARBA00009320"/>
    </source>
</evidence>
<keyword evidence="7" id="KW-0663">Pyridoxal phosphate</keyword>
<dbReference type="Gene3D" id="3.30.470.10">
    <property type="match status" value="1"/>
</dbReference>
<dbReference type="InterPro" id="IPR050571">
    <property type="entry name" value="Class-IV_PLP-Dep_Aminotrnsfr"/>
</dbReference>
<dbReference type="EC" id="2.6.1.42" evidence="6"/>
<dbReference type="EMBL" id="CP040749">
    <property type="protein sequence ID" value="QCX39825.1"/>
    <property type="molecule type" value="Genomic_DNA"/>
</dbReference>
<dbReference type="InterPro" id="IPR043132">
    <property type="entry name" value="BCAT-like_C"/>
</dbReference>
<accession>A0A5B7TSP2</accession>
<evidence type="ECO:0000313" key="12">
    <source>
        <dbReference type="Proteomes" id="UP000306229"/>
    </source>
</evidence>
<comment type="pathway">
    <text evidence="3">Amino-acid biosynthesis; L-valine biosynthesis; L-valine from pyruvate: step 4/4.</text>
</comment>
<dbReference type="InterPro" id="IPR001544">
    <property type="entry name" value="Aminotrans_IV"/>
</dbReference>
<sequence length="269" mass="30084">MIVKGFINDKLIDCGNAQVSAYDLGLNRGYAVFDFFRIVNGNFRFLSDHLDRFINSIYLAKIPNPYSKSQLHDKVLELQAINKVDNGYIRITLTAGTSLNFGSLAASTLIVLTGVSGANTKTDYTEGVKLISKTHQRSFPRIKSTDYFFPQMLHEELQAANATDVLYATNFITETSRANIFCVKDGKISTPQKNILEGITRKKIVMLEPSIILTDITIKDLYASDEVFITSSSKELMPVVQIDNQIIGTGKVGQVYRNLHTQFSTFCKQ</sequence>
<organism evidence="11 12">
    <name type="scientific">Aureibaculum algae</name>
    <dbReference type="NCBI Taxonomy" id="2584122"/>
    <lineage>
        <taxon>Bacteria</taxon>
        <taxon>Pseudomonadati</taxon>
        <taxon>Bacteroidota</taxon>
        <taxon>Flavobacteriia</taxon>
        <taxon>Flavobacteriales</taxon>
        <taxon>Flavobacteriaceae</taxon>
        <taxon>Aureibaculum</taxon>
    </lineage>
</organism>
<dbReference type="FunFam" id="3.20.10.10:FF:000002">
    <property type="entry name" value="D-alanine aminotransferase"/>
    <property type="match status" value="1"/>
</dbReference>
<dbReference type="Pfam" id="PF01063">
    <property type="entry name" value="Aminotran_4"/>
    <property type="match status" value="1"/>
</dbReference>
<dbReference type="InterPro" id="IPR043131">
    <property type="entry name" value="BCAT-like_N"/>
</dbReference>